<evidence type="ECO:0000256" key="6">
    <source>
        <dbReference type="PROSITE-ProRule" id="PRU00124"/>
    </source>
</evidence>
<evidence type="ECO:0000256" key="7">
    <source>
        <dbReference type="SAM" id="MobiDB-lite"/>
    </source>
</evidence>
<dbReference type="CDD" id="cd00146">
    <property type="entry name" value="PKD"/>
    <property type="match status" value="1"/>
</dbReference>
<dbReference type="GO" id="GO:0005886">
    <property type="term" value="C:plasma membrane"/>
    <property type="evidence" value="ECO:0000318"/>
    <property type="project" value="GO_Central"/>
</dbReference>
<dbReference type="STRING" id="9258.ENSOANP00000014812"/>
<keyword evidence="13" id="KW-1185">Reference proteome</keyword>
<name>F7CZL1_ORNAN</name>
<dbReference type="GO" id="GO:0008544">
    <property type="term" value="P:epidermis development"/>
    <property type="evidence" value="ECO:0000318"/>
    <property type="project" value="GO_Central"/>
</dbReference>
<dbReference type="Gene3D" id="4.10.400.10">
    <property type="entry name" value="Low-density Lipoprotein Receptor"/>
    <property type="match status" value="1"/>
</dbReference>
<evidence type="ECO:0000313" key="12">
    <source>
        <dbReference type="Ensembl" id="ENSOANP00000014813.3"/>
    </source>
</evidence>
<evidence type="ECO:0000313" key="13">
    <source>
        <dbReference type="Proteomes" id="UP000002279"/>
    </source>
</evidence>
<dbReference type="Gene3D" id="4.10.410.10">
    <property type="entry name" value="Pancreatic trypsin inhibitor Kunitz domain"/>
    <property type="match status" value="2"/>
</dbReference>
<evidence type="ECO:0000256" key="2">
    <source>
        <dbReference type="ARBA" id="ARBA00022729"/>
    </source>
</evidence>
<dbReference type="Pfam" id="PF22352">
    <property type="entry name" value="K319L-like_PKD"/>
    <property type="match status" value="1"/>
</dbReference>
<dbReference type="SMART" id="SM00131">
    <property type="entry name" value="KU"/>
    <property type="match status" value="2"/>
</dbReference>
<feature type="domain" description="BPTI/Kunitz inhibitor" evidence="10">
    <location>
        <begin position="238"/>
        <end position="288"/>
    </location>
</feature>
<feature type="region of interest" description="Disordered" evidence="7">
    <location>
        <begin position="473"/>
        <end position="509"/>
    </location>
</feature>
<dbReference type="AlphaFoldDB" id="F7CZL1"/>
<dbReference type="Pfam" id="PF00057">
    <property type="entry name" value="Ldl_recept_a"/>
    <property type="match status" value="1"/>
</dbReference>
<feature type="domain" description="BPTI/Kunitz inhibitor" evidence="10">
    <location>
        <begin position="369"/>
        <end position="419"/>
    </location>
</feature>
<comment type="subcellular location">
    <subcellularLocation>
        <location evidence="1">Membrane</location>
    </subcellularLocation>
</comment>
<keyword evidence="4 6" id="KW-1015">Disulfide bond</keyword>
<dbReference type="Proteomes" id="UP000002279">
    <property type="component" value="Unplaced"/>
</dbReference>
<evidence type="ECO:0000256" key="1">
    <source>
        <dbReference type="ARBA" id="ARBA00004370"/>
    </source>
</evidence>
<dbReference type="InParanoid" id="F7CZL1"/>
<evidence type="ECO:0000256" key="5">
    <source>
        <dbReference type="ARBA" id="ARBA00023180"/>
    </source>
</evidence>
<dbReference type="GeneID" id="100089180"/>
<evidence type="ECO:0000256" key="9">
    <source>
        <dbReference type="SAM" id="SignalP"/>
    </source>
</evidence>
<accession>F7CZL1</accession>
<dbReference type="Ensembl" id="ENSOANT00000014816.3">
    <property type="protein sequence ID" value="ENSOANP00000014813.3"/>
    <property type="gene ID" value="ENSOANG00000009309.3"/>
</dbReference>
<keyword evidence="5" id="KW-0325">Glycoprotein</keyword>
<gene>
    <name evidence="12" type="primary">SPINT1</name>
</gene>
<dbReference type="PROSITE" id="PS50068">
    <property type="entry name" value="LDLRA_2"/>
    <property type="match status" value="1"/>
</dbReference>
<evidence type="ECO:0000259" key="11">
    <source>
        <dbReference type="PROSITE" id="PS50986"/>
    </source>
</evidence>
<dbReference type="InterPro" id="IPR020901">
    <property type="entry name" value="Prtase_inh_Kunz-CS"/>
</dbReference>
<dbReference type="InterPro" id="IPR002172">
    <property type="entry name" value="LDrepeatLR_classA_rpt"/>
</dbReference>
<feature type="disulfide bond" evidence="6">
    <location>
        <begin position="320"/>
        <end position="338"/>
    </location>
</feature>
<dbReference type="GO" id="GO:0004867">
    <property type="term" value="F:serine-type endopeptidase inhibitor activity"/>
    <property type="evidence" value="ECO:0000318"/>
    <property type="project" value="GO_Central"/>
</dbReference>
<dbReference type="PANTHER" id="PTHR46750:SF1">
    <property type="entry name" value="KUNITZ-TYPE PROTEASE INHIBITOR 1"/>
    <property type="match status" value="1"/>
</dbReference>
<evidence type="ECO:0000256" key="3">
    <source>
        <dbReference type="ARBA" id="ARBA00023136"/>
    </source>
</evidence>
<dbReference type="InterPro" id="IPR036055">
    <property type="entry name" value="LDL_receptor-like_sf"/>
</dbReference>
<dbReference type="FunCoup" id="F7CZL1">
    <property type="interactions" value="204"/>
</dbReference>
<proteinExistence type="predicted"/>
<reference evidence="12" key="1">
    <citation type="submission" date="2025-08" db="UniProtKB">
        <authorList>
            <consortium name="Ensembl"/>
        </authorList>
    </citation>
    <scope>IDENTIFICATION</scope>
    <source>
        <strain evidence="12">Glennie</strain>
    </source>
</reference>
<feature type="chain" id="PRO_5028065764" evidence="9">
    <location>
        <begin position="21"/>
        <end position="509"/>
    </location>
</feature>
<dbReference type="PROSITE" id="PS01209">
    <property type="entry name" value="LDLRA_1"/>
    <property type="match status" value="1"/>
</dbReference>
<feature type="domain" description="MANSC" evidence="11">
    <location>
        <begin position="39"/>
        <end position="127"/>
    </location>
</feature>
<dbReference type="InterPro" id="IPR023415">
    <property type="entry name" value="LDLR_class-A_CS"/>
</dbReference>
<keyword evidence="8" id="KW-1133">Transmembrane helix</keyword>
<keyword evidence="8" id="KW-0812">Transmembrane</keyword>
<evidence type="ECO:0000256" key="4">
    <source>
        <dbReference type="ARBA" id="ARBA00023157"/>
    </source>
</evidence>
<reference evidence="12" key="2">
    <citation type="submission" date="2025-09" db="UniProtKB">
        <authorList>
            <consortium name="Ensembl"/>
        </authorList>
    </citation>
    <scope>IDENTIFICATION</scope>
    <source>
        <strain evidence="12">Glennie</strain>
    </source>
</reference>
<dbReference type="CTD" id="6692"/>
<dbReference type="SMART" id="SM00192">
    <property type="entry name" value="LDLa"/>
    <property type="match status" value="1"/>
</dbReference>
<dbReference type="CDD" id="cd22624">
    <property type="entry name" value="Kunitz_HAI1_2-like"/>
    <property type="match status" value="1"/>
</dbReference>
<dbReference type="GO" id="GO:0030198">
    <property type="term" value="P:extracellular matrix organization"/>
    <property type="evidence" value="ECO:0000318"/>
    <property type="project" value="GO_Central"/>
</dbReference>
<dbReference type="FunFam" id="4.10.410.10:FF:000006">
    <property type="entry name" value="Serine peptidase inhibitor, Kunitz type 1"/>
    <property type="match status" value="1"/>
</dbReference>
<dbReference type="InterPro" id="IPR013783">
    <property type="entry name" value="Ig-like_fold"/>
</dbReference>
<feature type="disulfide bond" evidence="6">
    <location>
        <begin position="313"/>
        <end position="325"/>
    </location>
</feature>
<dbReference type="GeneTree" id="ENSGT00940000161683"/>
<organism evidence="12 13">
    <name type="scientific">Ornithorhynchus anatinus</name>
    <name type="common">Duckbill platypus</name>
    <dbReference type="NCBI Taxonomy" id="9258"/>
    <lineage>
        <taxon>Eukaryota</taxon>
        <taxon>Metazoa</taxon>
        <taxon>Chordata</taxon>
        <taxon>Craniata</taxon>
        <taxon>Vertebrata</taxon>
        <taxon>Euteleostomi</taxon>
        <taxon>Mammalia</taxon>
        <taxon>Monotremata</taxon>
        <taxon>Ornithorhynchidae</taxon>
        <taxon>Ornithorhynchus</taxon>
    </lineage>
</organism>
<dbReference type="CDD" id="cd00112">
    <property type="entry name" value="LDLa"/>
    <property type="match status" value="1"/>
</dbReference>
<dbReference type="Gene3D" id="2.60.40.10">
    <property type="entry name" value="Immunoglobulins"/>
    <property type="match status" value="1"/>
</dbReference>
<evidence type="ECO:0000259" key="10">
    <source>
        <dbReference type="PROSITE" id="PS50279"/>
    </source>
</evidence>
<dbReference type="Bgee" id="ENSOANG00000009309">
    <property type="expression patterns" value="Expressed in adult mammalian kidney and 4 other cell types or tissues"/>
</dbReference>
<dbReference type="GO" id="GO:0060429">
    <property type="term" value="P:epithelium development"/>
    <property type="evidence" value="ECO:0000318"/>
    <property type="project" value="GO_Central"/>
</dbReference>
<dbReference type="GO" id="GO:0001843">
    <property type="term" value="P:neural tube closure"/>
    <property type="evidence" value="ECO:0007669"/>
    <property type="project" value="Ensembl"/>
</dbReference>
<keyword evidence="3 8" id="KW-0472">Membrane</keyword>
<dbReference type="SUPFAM" id="SSF57424">
    <property type="entry name" value="LDL receptor-like module"/>
    <property type="match status" value="1"/>
</dbReference>
<feature type="transmembrane region" description="Helical" evidence="8">
    <location>
        <begin position="444"/>
        <end position="466"/>
    </location>
</feature>
<dbReference type="InterPro" id="IPR013980">
    <property type="entry name" value="MANSC_dom"/>
</dbReference>
<feature type="disulfide bond" evidence="6">
    <location>
        <begin position="332"/>
        <end position="347"/>
    </location>
</feature>
<dbReference type="CDD" id="cd22623">
    <property type="entry name" value="Kunitz_HAI1_1-like"/>
    <property type="match status" value="1"/>
</dbReference>
<dbReference type="PANTHER" id="PTHR46750">
    <property type="entry name" value="KUNITZ-TYPE PROTEASE INHIBITOR 1"/>
    <property type="match status" value="1"/>
</dbReference>
<dbReference type="eggNOG" id="KOG4295">
    <property type="taxonomic scope" value="Eukaryota"/>
</dbReference>
<dbReference type="RefSeq" id="XP_028934058.1">
    <property type="nucleotide sequence ID" value="XM_029078225.2"/>
</dbReference>
<dbReference type="PROSITE" id="PS00280">
    <property type="entry name" value="BPTI_KUNITZ_1"/>
    <property type="match status" value="2"/>
</dbReference>
<dbReference type="KEGG" id="oaa:100089180"/>
<dbReference type="Pfam" id="PF00014">
    <property type="entry name" value="Kunitz_BPTI"/>
    <property type="match status" value="2"/>
</dbReference>
<dbReference type="PROSITE" id="PS50986">
    <property type="entry name" value="MANSC"/>
    <property type="match status" value="1"/>
</dbReference>
<feature type="signal peptide" evidence="9">
    <location>
        <begin position="1"/>
        <end position="20"/>
    </location>
</feature>
<evidence type="ECO:0000256" key="8">
    <source>
        <dbReference type="SAM" id="Phobius"/>
    </source>
</evidence>
<dbReference type="PROSITE" id="PS50279">
    <property type="entry name" value="BPTI_KUNITZ_2"/>
    <property type="match status" value="2"/>
</dbReference>
<dbReference type="InterPro" id="IPR036880">
    <property type="entry name" value="Kunitz_BPTI_sf"/>
</dbReference>
<protein>
    <submittedName>
        <fullName evidence="12">Serine peptidase inhibitor, Kunitz type 1</fullName>
    </submittedName>
</protein>
<sequence length="509" mass="56216">MCRPLLALGLLLALGRPGRAQGGQEAPAGPACPARFTAGVAAFVLDRDASIRHGATFLGSPPARRSRDCLRACCALPGCNLALVELPPEAGGPGGLDEPVTACYLLDCLYEQAFVCKFTRKPGFLNYLTRDVYQAYRDLQKHGFGRGSRIPRTWAGTDLKVQAQEPLVLRGTGDTDWHLLQGDASVRVEKKEADQLEVWGLKEGSYVFQLTATNPDGQRDTDNVTITVLSSEQTADYCLVPKKVGRCRGSFPRWFYNSTEQQCQKFVYGGCLGNKNNYLREEECKMACKDVRGPLVESRQNPDPTRHTCSEVCQASQFRCRNGCCIDAFLECDETSDCADNSDEAGCDQYISGFDELKQVDFPSEKEHCVDVPDTGVCEDSQLRWYYNPFTERCFRFTYGGCPGNKNNFEGEQECLQACEGVSKKDVFGLRRETLTAGSVSVEVAVAVFLATCIVVVLALLGYCFFKKRRKGSSRRRRHPPPPPTGASSTVSTAEDTEHLVYNHTTKPL</sequence>
<keyword evidence="2 9" id="KW-0732">Signal</keyword>
<dbReference type="MEROPS" id="I02.007"/>
<dbReference type="Pfam" id="PF07502">
    <property type="entry name" value="MANEC"/>
    <property type="match status" value="1"/>
</dbReference>
<dbReference type="HOGENOM" id="CLU_032314_1_0_1"/>
<dbReference type="InterPro" id="IPR011106">
    <property type="entry name" value="MANSC_N"/>
</dbReference>
<dbReference type="OMA" id="KGFHRHH"/>
<dbReference type="PRINTS" id="PR00759">
    <property type="entry name" value="BASICPTASE"/>
</dbReference>
<dbReference type="InterPro" id="IPR002223">
    <property type="entry name" value="Kunitz_BPTI"/>
</dbReference>
<dbReference type="OrthoDB" id="2019384at2759"/>
<dbReference type="SUPFAM" id="SSF57362">
    <property type="entry name" value="BPTI-like"/>
    <property type="match status" value="2"/>
</dbReference>
<dbReference type="SMART" id="SM00765">
    <property type="entry name" value="MANEC"/>
    <property type="match status" value="1"/>
</dbReference>